<dbReference type="Proteomes" id="UP000646776">
    <property type="component" value="Unassembled WGS sequence"/>
</dbReference>
<accession>A0A918HK09</accession>
<protein>
    <recommendedName>
        <fullName evidence="2">NACHT domain-containing protein</fullName>
    </recommendedName>
</protein>
<feature type="region of interest" description="Disordered" evidence="1">
    <location>
        <begin position="135"/>
        <end position="154"/>
    </location>
</feature>
<dbReference type="Gene3D" id="3.40.50.300">
    <property type="entry name" value="P-loop containing nucleotide triphosphate hydrolases"/>
    <property type="match status" value="1"/>
</dbReference>
<dbReference type="InterPro" id="IPR007111">
    <property type="entry name" value="NACHT_NTPase"/>
</dbReference>
<dbReference type="PROSITE" id="PS50837">
    <property type="entry name" value="NACHT"/>
    <property type="match status" value="1"/>
</dbReference>
<evidence type="ECO:0000313" key="3">
    <source>
        <dbReference type="EMBL" id="GGT71189.1"/>
    </source>
</evidence>
<keyword evidence="4" id="KW-1185">Reference proteome</keyword>
<dbReference type="EMBL" id="BMSA01000018">
    <property type="protein sequence ID" value="GGT71189.1"/>
    <property type="molecule type" value="Genomic_DNA"/>
</dbReference>
<dbReference type="Pfam" id="PF05729">
    <property type="entry name" value="NACHT"/>
    <property type="match status" value="1"/>
</dbReference>
<dbReference type="PANTHER" id="PTHR46844:SF1">
    <property type="entry name" value="SLR5058 PROTEIN"/>
    <property type="match status" value="1"/>
</dbReference>
<comment type="caution">
    <text evidence="3">The sequence shown here is derived from an EMBL/GenBank/DDBJ whole genome shotgun (WGS) entry which is preliminary data.</text>
</comment>
<organism evidence="3 4">
    <name type="scientific">Streptomyces phaeofaciens</name>
    <dbReference type="NCBI Taxonomy" id="68254"/>
    <lineage>
        <taxon>Bacteria</taxon>
        <taxon>Bacillati</taxon>
        <taxon>Actinomycetota</taxon>
        <taxon>Actinomycetes</taxon>
        <taxon>Kitasatosporales</taxon>
        <taxon>Streptomycetaceae</taxon>
        <taxon>Streptomyces</taxon>
    </lineage>
</organism>
<dbReference type="Pfam" id="PF13365">
    <property type="entry name" value="Trypsin_2"/>
    <property type="match status" value="1"/>
</dbReference>
<evidence type="ECO:0000259" key="2">
    <source>
        <dbReference type="PROSITE" id="PS50837"/>
    </source>
</evidence>
<evidence type="ECO:0000256" key="1">
    <source>
        <dbReference type="SAM" id="MobiDB-lite"/>
    </source>
</evidence>
<gene>
    <name evidence="3" type="ORF">GCM10010226_56400</name>
</gene>
<dbReference type="Gene3D" id="2.40.10.120">
    <property type="match status" value="1"/>
</dbReference>
<reference evidence="3" key="1">
    <citation type="journal article" date="2014" name="Int. J. Syst. Evol. Microbiol.">
        <title>Complete genome sequence of Corynebacterium casei LMG S-19264T (=DSM 44701T), isolated from a smear-ripened cheese.</title>
        <authorList>
            <consortium name="US DOE Joint Genome Institute (JGI-PGF)"/>
            <person name="Walter F."/>
            <person name="Albersmeier A."/>
            <person name="Kalinowski J."/>
            <person name="Ruckert C."/>
        </authorList>
    </citation>
    <scope>NUCLEOTIDE SEQUENCE</scope>
    <source>
        <strain evidence="3">JCM 4125</strain>
    </source>
</reference>
<dbReference type="AlphaFoldDB" id="A0A918HK09"/>
<evidence type="ECO:0000313" key="4">
    <source>
        <dbReference type="Proteomes" id="UP000646776"/>
    </source>
</evidence>
<dbReference type="RefSeq" id="WP_189714205.1">
    <property type="nucleotide sequence ID" value="NZ_BMSA01000018.1"/>
</dbReference>
<sequence>MNPHGSRVAAVFGSSQGSGYLLGPRLVLTAGHVVQADRAEAIVVGGVGKVPCQVVWRRHDVTCDAALLVAESDLVPATESAAFTPLRWGELVRLDTQEDCQAIGFPLVQRDERGNLDSEQLTGRVKPGSSVLRGRYVLESDGPPPQSPGDGSPWSGLSGAGLFCQGTLIGVVVTAPVGWNHGRVEAVPVRVIADDPSFRAALARHGGADVTVTALDELTPDERRDHEVEVSYRRYVANRYGRLETLGHHPDAARIVWPLDSAFLALELAETTPRNGRPALDTAPGKRFHAALGGRNRVLLQGTAGSGKTTLMHWLAVRTAQSDLPSELDHLQGRVPFVVPLRTLDASRAIPRFDRLLEELCYPDGGGEADGWPSRLLKQGRVLLLIDGIDEVRRDRRPHVRNWLENLLAAHPSTAVVVTTRPSAVRQDWLAGNGFSAFSVLPMSPADVGTFIDRWFAATRHSDDRFWHGRDHFDDLARTLRTTVVARPSLSELAASPRLCALLCALWLEQGYDRSADALPDGPLWLQSATLDLRMRSAAADLRLAGRDMGRDIGFTEGIHLDLAQQKAFLRCLALWLVVNGAADMSYARACAVIEQDRQGPILEMANQPPALGRLTPPHVARLVLDHLMIRAGALCRTSSGRVAFEHSTFRDYFAAQAIVAAGHVGFLVKQAHDPQYADVVHMTLGLCDTRDAARLLVDLVERGDREPAHRTWLHLLATASLQYAERVDPGVRARVLRRAGALIPPRDDAAADVLAEAGTAVLDLLPGPDGLTADEAGAVVLTASKIGGPGATAVVRRFEGHDDPAVSERVRWAYDRLGRPATDTTDPAGVPA</sequence>
<dbReference type="SUPFAM" id="SSF50494">
    <property type="entry name" value="Trypsin-like serine proteases"/>
    <property type="match status" value="1"/>
</dbReference>
<proteinExistence type="predicted"/>
<dbReference type="PANTHER" id="PTHR46844">
    <property type="entry name" value="SLR5058 PROTEIN"/>
    <property type="match status" value="1"/>
</dbReference>
<reference evidence="3" key="2">
    <citation type="submission" date="2020-09" db="EMBL/GenBank/DDBJ databases">
        <authorList>
            <person name="Sun Q."/>
            <person name="Ohkuma M."/>
        </authorList>
    </citation>
    <scope>NUCLEOTIDE SEQUENCE</scope>
    <source>
        <strain evidence="3">JCM 4125</strain>
    </source>
</reference>
<dbReference type="InterPro" id="IPR009003">
    <property type="entry name" value="Peptidase_S1_PA"/>
</dbReference>
<dbReference type="SUPFAM" id="SSF52540">
    <property type="entry name" value="P-loop containing nucleoside triphosphate hydrolases"/>
    <property type="match status" value="1"/>
</dbReference>
<dbReference type="InterPro" id="IPR027417">
    <property type="entry name" value="P-loop_NTPase"/>
</dbReference>
<name>A0A918HK09_9ACTN</name>
<feature type="domain" description="NACHT" evidence="2">
    <location>
        <begin position="296"/>
        <end position="509"/>
    </location>
</feature>